<comment type="catalytic activity">
    <reaction evidence="7">
        <text>dTDP-beta-L-rhamnose + L-arginyl-[protein] = N(omega)-(alpha-L-rhamnosyl)-L-arginyl-[protein] + dTDP + H(+)</text>
        <dbReference type="Rhea" id="RHEA:66692"/>
        <dbReference type="Rhea" id="RHEA-COMP:10532"/>
        <dbReference type="Rhea" id="RHEA-COMP:17096"/>
        <dbReference type="ChEBI" id="CHEBI:15378"/>
        <dbReference type="ChEBI" id="CHEBI:29965"/>
        <dbReference type="ChEBI" id="CHEBI:57510"/>
        <dbReference type="ChEBI" id="CHEBI:58369"/>
        <dbReference type="ChEBI" id="CHEBI:167445"/>
    </reaction>
    <physiologicalReaction direction="left-to-right" evidence="7">
        <dbReference type="Rhea" id="RHEA:66693"/>
    </physiologicalReaction>
</comment>
<dbReference type="Proteomes" id="UP000318405">
    <property type="component" value="Unassembled WGS sequence"/>
</dbReference>
<keyword evidence="2 8" id="KW-0808">Transferase</keyword>
<keyword evidence="8" id="KW-0251">Elongation factor</keyword>
<evidence type="ECO:0000313" key="9">
    <source>
        <dbReference type="Proteomes" id="UP000318405"/>
    </source>
</evidence>
<dbReference type="Pfam" id="PF10093">
    <property type="entry name" value="EarP"/>
    <property type="match status" value="1"/>
</dbReference>
<evidence type="ECO:0000256" key="6">
    <source>
        <dbReference type="ARBA" id="ARBA00030025"/>
    </source>
</evidence>
<gene>
    <name evidence="8" type="primary">earP</name>
    <name evidence="8" type="ORF">FOZ76_03325</name>
</gene>
<evidence type="ECO:0000256" key="3">
    <source>
        <dbReference type="ARBA" id="ARBA00024303"/>
    </source>
</evidence>
<keyword evidence="1" id="KW-0328">Glycosyltransferase</keyword>
<comment type="similarity">
    <text evidence="4">Belongs to the glycosyltransferase 104 family.</text>
</comment>
<name>A0A556AZM6_9BURK</name>
<evidence type="ECO:0000256" key="2">
    <source>
        <dbReference type="ARBA" id="ARBA00022679"/>
    </source>
</evidence>
<reference evidence="8 9" key="1">
    <citation type="submission" date="2019-07" db="EMBL/GenBank/DDBJ databases">
        <title>Qingshengfaniella alkalisoli gen. nov., sp. nov., isolated from saline soil.</title>
        <authorList>
            <person name="Xu L."/>
            <person name="Huang X.-X."/>
            <person name="Sun J.-Q."/>
        </authorList>
    </citation>
    <scope>NUCLEOTIDE SEQUENCE [LARGE SCALE GENOMIC DNA]</scope>
    <source>
        <strain evidence="8 9">DSM 27279</strain>
    </source>
</reference>
<evidence type="ECO:0000313" key="8">
    <source>
        <dbReference type="EMBL" id="TSH98390.1"/>
    </source>
</evidence>
<evidence type="ECO:0000256" key="7">
    <source>
        <dbReference type="ARBA" id="ARBA00048472"/>
    </source>
</evidence>
<sequence length="361" mass="38750">MPQPRCDIFCRVIDNYGDVGVCWRLARRLADGHGWSVRLWVDAPEKLARIACGAAADGVQIVAWSATPPDLAPGDIVIEAFACDPPPAFVARIRPEGVWLNLEYLSAEPWVESHHGLPSPQLGGRTKYFFFPGFTARTGGLLREPGLLARRDAFQADPQAIARYLQEQAGLPAALAGEIGHGARALATLFCYPDAPARALLASLRGTGQPWALAVTGDAMPGLAGQAHGLPIVRVPFLPQADYDPLLWAARLNAVRGEDSFVRAQWAGRPLLWHIYRQDDDVHLDKLAAWLDAANASPAARAAQFAWNRGGPGAAADLAAWLAPAAQAQSQRDARAWADTLAAGPELADALAKFCGDRLKS</sequence>
<protein>
    <recommendedName>
        <fullName evidence="5">Protein-arginine rhamnosyltransferase</fullName>
    </recommendedName>
    <alternativeName>
        <fullName evidence="6">EF-P arginine rhamnosyltransferase</fullName>
    </alternativeName>
</protein>
<proteinExistence type="inferred from homology"/>
<evidence type="ECO:0000256" key="4">
    <source>
        <dbReference type="ARBA" id="ARBA00024346"/>
    </source>
</evidence>
<dbReference type="GO" id="GO:0003746">
    <property type="term" value="F:translation elongation factor activity"/>
    <property type="evidence" value="ECO:0007669"/>
    <property type="project" value="UniProtKB-KW"/>
</dbReference>
<dbReference type="RefSeq" id="WP_143946705.1">
    <property type="nucleotide sequence ID" value="NZ_BAABMB010000004.1"/>
</dbReference>
<dbReference type="PIRSF" id="PIRSF015557">
    <property type="entry name" value="UCP015557"/>
    <property type="match status" value="1"/>
</dbReference>
<dbReference type="EMBL" id="VLTJ01000005">
    <property type="protein sequence ID" value="TSH98390.1"/>
    <property type="molecule type" value="Genomic_DNA"/>
</dbReference>
<evidence type="ECO:0000256" key="1">
    <source>
        <dbReference type="ARBA" id="ARBA00022676"/>
    </source>
</evidence>
<evidence type="ECO:0000256" key="5">
    <source>
        <dbReference type="ARBA" id="ARBA00024416"/>
    </source>
</evidence>
<comment type="caution">
    <text evidence="8">The sequence shown here is derived from an EMBL/GenBank/DDBJ whole genome shotgun (WGS) entry which is preliminary data.</text>
</comment>
<dbReference type="AlphaFoldDB" id="A0A556AZM6"/>
<dbReference type="InterPro" id="IPR016633">
    <property type="entry name" value="EarP"/>
</dbReference>
<dbReference type="OrthoDB" id="209085at2"/>
<comment type="function">
    <text evidence="3">Protein-arginine rhamnosyltransferase that catalyzes the transfer of a single rhamnose to elongation factor P (EF-P) on 'Lys-32', a modification required for EF-P-dependent rescue of polyproline stalled ribosomes.</text>
</comment>
<keyword evidence="8" id="KW-0648">Protein biosynthesis</keyword>
<accession>A0A556AZM6</accession>
<dbReference type="NCBIfam" id="TIGR03837">
    <property type="entry name" value="efp_Arg_rhamno"/>
    <property type="match status" value="1"/>
</dbReference>
<dbReference type="GO" id="GO:0106361">
    <property type="term" value="F:protein-arginine rhamnosyltransferase activity"/>
    <property type="evidence" value="ECO:0007669"/>
    <property type="project" value="InterPro"/>
</dbReference>
<keyword evidence="9" id="KW-1185">Reference proteome</keyword>
<organism evidence="8 9">
    <name type="scientific">Verticiella sediminum</name>
    <dbReference type="NCBI Taxonomy" id="1247510"/>
    <lineage>
        <taxon>Bacteria</taxon>
        <taxon>Pseudomonadati</taxon>
        <taxon>Pseudomonadota</taxon>
        <taxon>Betaproteobacteria</taxon>
        <taxon>Burkholderiales</taxon>
        <taxon>Alcaligenaceae</taxon>
        <taxon>Verticiella</taxon>
    </lineage>
</organism>